<reference evidence="2" key="3">
    <citation type="submission" date="2025-09" db="UniProtKB">
        <authorList>
            <consortium name="Ensembl"/>
        </authorList>
    </citation>
    <scope>IDENTIFICATION</scope>
</reference>
<evidence type="ECO:0000313" key="2">
    <source>
        <dbReference type="Ensembl" id="ENSPNAP00000043805.1"/>
    </source>
</evidence>
<dbReference type="AlphaFoldDB" id="A0AAR2IVT4"/>
<organism evidence="2 3">
    <name type="scientific">Pygocentrus nattereri</name>
    <name type="common">Red-bellied piranha</name>
    <dbReference type="NCBI Taxonomy" id="42514"/>
    <lineage>
        <taxon>Eukaryota</taxon>
        <taxon>Metazoa</taxon>
        <taxon>Chordata</taxon>
        <taxon>Craniata</taxon>
        <taxon>Vertebrata</taxon>
        <taxon>Euteleostomi</taxon>
        <taxon>Actinopterygii</taxon>
        <taxon>Neopterygii</taxon>
        <taxon>Teleostei</taxon>
        <taxon>Ostariophysi</taxon>
        <taxon>Characiformes</taxon>
        <taxon>Characoidei</taxon>
        <taxon>Pygocentrus</taxon>
    </lineage>
</organism>
<dbReference type="GeneTree" id="ENSGT01130000281530"/>
<evidence type="ECO:0000259" key="1">
    <source>
        <dbReference type="Pfam" id="PF00078"/>
    </source>
</evidence>
<name>A0AAR2IVT4_PYGNA</name>
<feature type="domain" description="Reverse transcriptase" evidence="1">
    <location>
        <begin position="2"/>
        <end position="84"/>
    </location>
</feature>
<dbReference type="Pfam" id="PF00078">
    <property type="entry name" value="RVT_1"/>
    <property type="match status" value="1"/>
</dbReference>
<reference evidence="2" key="2">
    <citation type="submission" date="2025-08" db="UniProtKB">
        <authorList>
            <consortium name="Ensembl"/>
        </authorList>
    </citation>
    <scope>IDENTIFICATION</scope>
</reference>
<accession>A0AAR2IVT4</accession>
<sequence>IVVSFNAEKAFDRVEWGYLFFILDKFGFDSNLIHWIRLLYTAPAASIFSKSSPFPLYRGTCQGCLLAPLLFNLAIEPLVICLHSQERFEGITHKLIVHKLSL</sequence>
<protein>
    <recommendedName>
        <fullName evidence="1">Reverse transcriptase domain-containing protein</fullName>
    </recommendedName>
</protein>
<dbReference type="Proteomes" id="UP001501920">
    <property type="component" value="Chromosome 22"/>
</dbReference>
<proteinExistence type="predicted"/>
<reference evidence="2 3" key="1">
    <citation type="submission" date="2020-10" db="EMBL/GenBank/DDBJ databases">
        <title>Pygocentrus nattereri (red-bellied piranha) genome, fPygNat1, primary haplotype.</title>
        <authorList>
            <person name="Myers G."/>
            <person name="Meyer A."/>
            <person name="Karagic N."/>
            <person name="Pippel M."/>
            <person name="Winkler S."/>
            <person name="Tracey A."/>
            <person name="Wood J."/>
            <person name="Formenti G."/>
            <person name="Howe K."/>
            <person name="Fedrigo O."/>
            <person name="Jarvis E.D."/>
        </authorList>
    </citation>
    <scope>NUCLEOTIDE SEQUENCE [LARGE SCALE GENOMIC DNA]</scope>
</reference>
<dbReference type="PANTHER" id="PTHR19446">
    <property type="entry name" value="REVERSE TRANSCRIPTASES"/>
    <property type="match status" value="1"/>
</dbReference>
<dbReference type="Ensembl" id="ENSPNAT00000064059.1">
    <property type="protein sequence ID" value="ENSPNAP00000043805.1"/>
    <property type="gene ID" value="ENSPNAG00000030834.1"/>
</dbReference>
<keyword evidence="3" id="KW-1185">Reference proteome</keyword>
<evidence type="ECO:0000313" key="3">
    <source>
        <dbReference type="Proteomes" id="UP001501920"/>
    </source>
</evidence>
<dbReference type="InterPro" id="IPR000477">
    <property type="entry name" value="RT_dom"/>
</dbReference>